<evidence type="ECO:0000259" key="6">
    <source>
        <dbReference type="PROSITE" id="PS51349"/>
    </source>
</evidence>
<evidence type="ECO:0000256" key="2">
    <source>
        <dbReference type="ARBA" id="ARBA00022630"/>
    </source>
</evidence>
<sequence length="339" mass="36138">MNLADVKKNARKNMKGTCAVCRECNGVWCRGMVPGMGGTGNGSSMQRNYNKLNEIRIMMKTLHDAKDPDVKFNFLGKVLSSPVIVAPITGLEYNTGGAIEEEEYIDDVVNGSLECGTIAMIGDGGNPDFYRWGIEAIKKVDGNGVAIIKPRENSEIIKRIRMAEEAGALAVGIDIDGAGLLIMKTMGQAVGPKSAEELKELVDSTKLPFILKGILSVEEAKIAMEAGVAGIVVSNHGGRILNGTISSVETLAEISATVGDKMLVIADGGVREGIDVVKFLALGAHCVLVGRPIIWGSVGGRREGVKLTLETLKNQLYQAMILTGAGSLEEINESMIYRD</sequence>
<dbReference type="InterPro" id="IPR037396">
    <property type="entry name" value="FMN_HAD"/>
</dbReference>
<dbReference type="EMBL" id="FPKX01000055">
    <property type="protein sequence ID" value="SFZ98612.1"/>
    <property type="molecule type" value="Genomic_DNA"/>
</dbReference>
<dbReference type="InterPro" id="IPR013785">
    <property type="entry name" value="Aldolase_TIM"/>
</dbReference>
<reference evidence="7" key="1">
    <citation type="submission" date="2016-10" db="EMBL/GenBank/DDBJ databases">
        <authorList>
            <person name="de Groot N.N."/>
        </authorList>
    </citation>
    <scope>NUCLEOTIDE SEQUENCE</scope>
</reference>
<dbReference type="GO" id="GO:0010181">
    <property type="term" value="F:FMN binding"/>
    <property type="evidence" value="ECO:0007669"/>
    <property type="project" value="InterPro"/>
</dbReference>
<keyword evidence="2" id="KW-0285">Flavoprotein</keyword>
<evidence type="ECO:0000256" key="3">
    <source>
        <dbReference type="ARBA" id="ARBA00022643"/>
    </source>
</evidence>
<keyword evidence="4 7" id="KW-0560">Oxidoreductase</keyword>
<dbReference type="Pfam" id="PF01070">
    <property type="entry name" value="FMN_dh"/>
    <property type="match status" value="2"/>
</dbReference>
<dbReference type="GO" id="GO:0004460">
    <property type="term" value="F:L-lactate dehydrogenase (cytochrome) activity"/>
    <property type="evidence" value="ECO:0007669"/>
    <property type="project" value="UniProtKB-EC"/>
</dbReference>
<dbReference type="InterPro" id="IPR012133">
    <property type="entry name" value="Alpha-hydoxy_acid_DH_FMN"/>
</dbReference>
<proteinExistence type="inferred from homology"/>
<name>A0A1W1EEZ2_9ZZZZ</name>
<comment type="cofactor">
    <cofactor evidence="1">
        <name>FMN</name>
        <dbReference type="ChEBI" id="CHEBI:58210"/>
    </cofactor>
</comment>
<keyword evidence="3" id="KW-0288">FMN</keyword>
<feature type="domain" description="FMN hydroxy acid dehydrogenase" evidence="6">
    <location>
        <begin position="37"/>
        <end position="339"/>
    </location>
</feature>
<dbReference type="SUPFAM" id="SSF51395">
    <property type="entry name" value="FMN-linked oxidoreductases"/>
    <property type="match status" value="1"/>
</dbReference>
<dbReference type="Gene3D" id="3.20.20.70">
    <property type="entry name" value="Aldolase class I"/>
    <property type="match status" value="1"/>
</dbReference>
<evidence type="ECO:0000256" key="5">
    <source>
        <dbReference type="ARBA" id="ARBA00024042"/>
    </source>
</evidence>
<comment type="similarity">
    <text evidence="5">Belongs to the FMN-dependent alpha-hydroxy acid dehydrogenase family.</text>
</comment>
<dbReference type="AlphaFoldDB" id="A0A1W1EEZ2"/>
<protein>
    <submittedName>
        <fullName evidence="7">L-lactate dehydrogenase</fullName>
        <ecNumber evidence="7">1.1.2.3</ecNumber>
    </submittedName>
</protein>
<dbReference type="PROSITE" id="PS51349">
    <property type="entry name" value="FMN_HYDROXY_ACID_DH_2"/>
    <property type="match status" value="1"/>
</dbReference>
<dbReference type="PIRSF" id="PIRSF000138">
    <property type="entry name" value="Al-hdrx_acd_dh"/>
    <property type="match status" value="1"/>
</dbReference>
<organism evidence="7">
    <name type="scientific">hydrothermal vent metagenome</name>
    <dbReference type="NCBI Taxonomy" id="652676"/>
    <lineage>
        <taxon>unclassified sequences</taxon>
        <taxon>metagenomes</taxon>
        <taxon>ecological metagenomes</taxon>
    </lineage>
</organism>
<dbReference type="EC" id="1.1.2.3" evidence="7"/>
<evidence type="ECO:0000313" key="7">
    <source>
        <dbReference type="EMBL" id="SFZ98612.1"/>
    </source>
</evidence>
<dbReference type="PANTHER" id="PTHR10578">
    <property type="entry name" value="S -2-HYDROXY-ACID OXIDASE-RELATED"/>
    <property type="match status" value="1"/>
</dbReference>
<dbReference type="CDD" id="cd02809">
    <property type="entry name" value="alpha_hydroxyacid_oxid_FMN"/>
    <property type="match status" value="1"/>
</dbReference>
<evidence type="ECO:0000256" key="4">
    <source>
        <dbReference type="ARBA" id="ARBA00023002"/>
    </source>
</evidence>
<accession>A0A1W1EEZ2</accession>
<dbReference type="PANTHER" id="PTHR10578:SF107">
    <property type="entry name" value="2-HYDROXYACID OXIDASE 1"/>
    <property type="match status" value="1"/>
</dbReference>
<gene>
    <name evidence="7" type="ORF">MNB_SV-5-1595</name>
</gene>
<dbReference type="InterPro" id="IPR000262">
    <property type="entry name" value="FMN-dep_DH"/>
</dbReference>
<evidence type="ECO:0000256" key="1">
    <source>
        <dbReference type="ARBA" id="ARBA00001917"/>
    </source>
</evidence>